<keyword evidence="2" id="KW-0378">Hydrolase</keyword>
<dbReference type="PANTHER" id="PTHR40841:SF2">
    <property type="entry name" value="SIDEROPHORE-DEGRADING ESTERASE (EUROFUNG)"/>
    <property type="match status" value="1"/>
</dbReference>
<protein>
    <recommendedName>
        <fullName evidence="6">Alpha/beta hydrolase</fullName>
    </recommendedName>
</protein>
<dbReference type="Pfam" id="PF00756">
    <property type="entry name" value="Esterase"/>
    <property type="match status" value="1"/>
</dbReference>
<comment type="similarity">
    <text evidence="1">Belongs to the esterase D family.</text>
</comment>
<comment type="caution">
    <text evidence="4">The sequence shown here is derived from an EMBL/GenBank/DDBJ whole genome shotgun (WGS) entry which is preliminary data.</text>
</comment>
<dbReference type="Gene3D" id="3.40.50.1820">
    <property type="entry name" value="alpha/beta hydrolase"/>
    <property type="match status" value="1"/>
</dbReference>
<dbReference type="InterPro" id="IPR000801">
    <property type="entry name" value="Esterase-like"/>
</dbReference>
<evidence type="ECO:0008006" key="6">
    <source>
        <dbReference type="Google" id="ProtNLM"/>
    </source>
</evidence>
<proteinExistence type="inferred from homology"/>
<reference evidence="4 5" key="1">
    <citation type="submission" date="2018-06" db="EMBL/GenBank/DDBJ databases">
        <title>Chryseolinea flavus sp. nov., a member of the phylum Bacteroidetes isolated from soil.</title>
        <authorList>
            <person name="Li Y."/>
            <person name="Wang J."/>
        </authorList>
    </citation>
    <scope>NUCLEOTIDE SEQUENCE [LARGE SCALE GENOMIC DNA]</scope>
    <source>
        <strain evidence="4 5">SDU1-6</strain>
    </source>
</reference>
<dbReference type="EMBL" id="QMFY01000002">
    <property type="protein sequence ID" value="RAW02040.1"/>
    <property type="molecule type" value="Genomic_DNA"/>
</dbReference>
<feature type="signal peptide" evidence="3">
    <location>
        <begin position="1"/>
        <end position="17"/>
    </location>
</feature>
<keyword evidence="3" id="KW-0732">Signal</keyword>
<dbReference type="InterPro" id="IPR052558">
    <property type="entry name" value="Siderophore_Hydrolase_D"/>
</dbReference>
<dbReference type="GO" id="GO:0016788">
    <property type="term" value="F:hydrolase activity, acting on ester bonds"/>
    <property type="evidence" value="ECO:0007669"/>
    <property type="project" value="TreeGrafter"/>
</dbReference>
<dbReference type="PANTHER" id="PTHR40841">
    <property type="entry name" value="SIDEROPHORE TRIACETYLFUSARININE C ESTERASE"/>
    <property type="match status" value="1"/>
</dbReference>
<dbReference type="Proteomes" id="UP000251889">
    <property type="component" value="Unassembled WGS sequence"/>
</dbReference>
<accession>A0A364Y848</accession>
<evidence type="ECO:0000256" key="3">
    <source>
        <dbReference type="SAM" id="SignalP"/>
    </source>
</evidence>
<sequence>MKYVIIFFILLSYHANAQTPARYNHVTNDVQLIHSQILNQDRYVYIHVPKIDSNQVNKPLDVLYLLDGENHFHIVSAYVEYLRHWGVIPPVIVVGILSADRVKDLTPTNSLIDFDGNVDSRYKTSGGNEQFLNFVKQELMTYVEGRYKTSRFKIFAGHSFGGLTVINCMLNHPEMFDAYVAVSPSLWFDNKYVLRLAEQKLAAAAITGKKLFYSVGNEDGTFRNDVLEFNKLFRHRSLRDFEHMYKDYPFESHMTEPIPAYYDALRFVYKTWAPETTK</sequence>
<organism evidence="4 5">
    <name type="scientific">Pseudochryseolinea flava</name>
    <dbReference type="NCBI Taxonomy" id="2059302"/>
    <lineage>
        <taxon>Bacteria</taxon>
        <taxon>Pseudomonadati</taxon>
        <taxon>Bacteroidota</taxon>
        <taxon>Cytophagia</taxon>
        <taxon>Cytophagales</taxon>
        <taxon>Fulvivirgaceae</taxon>
        <taxon>Pseudochryseolinea</taxon>
    </lineage>
</organism>
<evidence type="ECO:0000313" key="5">
    <source>
        <dbReference type="Proteomes" id="UP000251889"/>
    </source>
</evidence>
<evidence type="ECO:0000256" key="2">
    <source>
        <dbReference type="ARBA" id="ARBA00022801"/>
    </source>
</evidence>
<dbReference type="AlphaFoldDB" id="A0A364Y848"/>
<dbReference type="SUPFAM" id="SSF53474">
    <property type="entry name" value="alpha/beta-Hydrolases"/>
    <property type="match status" value="1"/>
</dbReference>
<dbReference type="InterPro" id="IPR029058">
    <property type="entry name" value="AB_hydrolase_fold"/>
</dbReference>
<evidence type="ECO:0000256" key="1">
    <source>
        <dbReference type="ARBA" id="ARBA00005622"/>
    </source>
</evidence>
<keyword evidence="5" id="KW-1185">Reference proteome</keyword>
<dbReference type="OrthoDB" id="9784036at2"/>
<evidence type="ECO:0000313" key="4">
    <source>
        <dbReference type="EMBL" id="RAW02040.1"/>
    </source>
</evidence>
<gene>
    <name evidence="4" type="ORF">DQQ10_05660</name>
</gene>
<dbReference type="RefSeq" id="WP_112745864.1">
    <property type="nucleotide sequence ID" value="NZ_QMFY01000002.1"/>
</dbReference>
<name>A0A364Y848_9BACT</name>
<feature type="chain" id="PRO_5016885137" description="Alpha/beta hydrolase" evidence="3">
    <location>
        <begin position="18"/>
        <end position="278"/>
    </location>
</feature>